<dbReference type="SMART" id="SM00387">
    <property type="entry name" value="HATPase_c"/>
    <property type="match status" value="1"/>
</dbReference>
<dbReference type="GO" id="GO:0009927">
    <property type="term" value="F:histidine phosphotransfer kinase activity"/>
    <property type="evidence" value="ECO:0007669"/>
    <property type="project" value="TreeGrafter"/>
</dbReference>
<protein>
    <recommendedName>
        <fullName evidence="4">histidine kinase</fullName>
        <ecNumber evidence="4">2.7.13.3</ecNumber>
    </recommendedName>
</protein>
<evidence type="ECO:0000313" key="17">
    <source>
        <dbReference type="EMBL" id="MBE9028347.1"/>
    </source>
</evidence>
<gene>
    <name evidence="17" type="ORF">IQ266_01090</name>
</gene>
<dbReference type="Gene3D" id="3.30.450.40">
    <property type="match status" value="1"/>
</dbReference>
<evidence type="ECO:0000256" key="5">
    <source>
        <dbReference type="ARBA" id="ARBA00022475"/>
    </source>
</evidence>
<evidence type="ECO:0000256" key="12">
    <source>
        <dbReference type="ARBA" id="ARBA00023136"/>
    </source>
</evidence>
<dbReference type="GO" id="GO:0000155">
    <property type="term" value="F:phosphorelay sensor kinase activity"/>
    <property type="evidence" value="ECO:0007669"/>
    <property type="project" value="InterPro"/>
</dbReference>
<dbReference type="InterPro" id="IPR036890">
    <property type="entry name" value="HATPase_C_sf"/>
</dbReference>
<keyword evidence="11" id="KW-0902">Two-component regulatory system</keyword>
<dbReference type="InterPro" id="IPR003594">
    <property type="entry name" value="HATPase_dom"/>
</dbReference>
<evidence type="ECO:0000313" key="18">
    <source>
        <dbReference type="Proteomes" id="UP000625316"/>
    </source>
</evidence>
<dbReference type="InterPro" id="IPR036097">
    <property type="entry name" value="HisK_dim/P_sf"/>
</dbReference>
<feature type="region of interest" description="Disordered" evidence="13">
    <location>
        <begin position="761"/>
        <end position="784"/>
    </location>
</feature>
<feature type="transmembrane region" description="Helical" evidence="14">
    <location>
        <begin position="85"/>
        <end position="106"/>
    </location>
</feature>
<dbReference type="PANTHER" id="PTHR43047">
    <property type="entry name" value="TWO-COMPONENT HISTIDINE PROTEIN KINASE"/>
    <property type="match status" value="1"/>
</dbReference>
<evidence type="ECO:0000259" key="16">
    <source>
        <dbReference type="PROSITE" id="PS50109"/>
    </source>
</evidence>
<dbReference type="AlphaFoldDB" id="A0A928VIK8"/>
<evidence type="ECO:0000256" key="8">
    <source>
        <dbReference type="ARBA" id="ARBA00022692"/>
    </source>
</evidence>
<dbReference type="Pfam" id="PF05231">
    <property type="entry name" value="MASE1"/>
    <property type="match status" value="1"/>
</dbReference>
<organism evidence="17 18">
    <name type="scientific">Romeriopsis navalis LEGE 11480</name>
    <dbReference type="NCBI Taxonomy" id="2777977"/>
    <lineage>
        <taxon>Bacteria</taxon>
        <taxon>Bacillati</taxon>
        <taxon>Cyanobacteriota</taxon>
        <taxon>Cyanophyceae</taxon>
        <taxon>Leptolyngbyales</taxon>
        <taxon>Leptolyngbyaceae</taxon>
        <taxon>Romeriopsis</taxon>
        <taxon>Romeriopsis navalis</taxon>
    </lineage>
</organism>
<dbReference type="Pfam" id="PF02518">
    <property type="entry name" value="HATPase_c"/>
    <property type="match status" value="1"/>
</dbReference>
<evidence type="ECO:0000256" key="7">
    <source>
        <dbReference type="ARBA" id="ARBA00022679"/>
    </source>
</evidence>
<sequence>MAAWQVGKVLRREPFRSIWVILGTAVACYNLERWVLAWLHIGTNTPPLNPVAGLALALMLLYGPSALIGILIASCWSAKTQGMPWEAIIGTTFGNGVATGLGYWFMRRLNVSPMLHRVRDIMLFILFAALLPSSLNATISSLSRSFGNILPLPVMGSYWWSLWRADSLGILTVAPLLLTFNHGRPLDWQWVVEHSHPRQLRRLFQPRNWAIVLWLFAVGLSSWITVTHAKPSIPWLEYLPFFCLAWAVARFGQRGSIFSGFLIVSLAAWYTFHGSGLFLARGGNLELGITDFQSWSTIVLAISLVTGAAVQERQTLIDQLQANSRSLNQSPPDGDVERLLNEVSNRIRQSLNISEILQQTVEEVRQLLNADRVCLFQANESGEGFVSAESVIDAWPSILGTQIPAEIVTEMQGRYQNQPVQVRDDVRTVEVTPFLQAAYERYKIRSSLTTSLEQDGQPFGLLVIHQCQAARQWQPAEVDLIKRLAPQIELAIQQGNLYNNLQTHANTMETEVRDRTEQLRHNITEFMDRDQARQQLLHAVNHDLRTPVLGMLMVLQKLAMQSGDRISLPKSILDRMLESSNRQIDLIQALLDEYADMPDPRFQPNPEALNCHSLIAHALNQLQPITATHQGNIQNQISIDLPDIQGDATYLQRVFENLISNAIQHNSSTTTITIAARVLPAQEHLFVEVKDNGVGLSPEQQHALFIRPYPRGKFDRRLTGLGLGLFLCHQIIQAHMGELGVESERNAGSTFWFTLPLAQKQPTTTTTDPDVESTATSLTQNIST</sequence>
<feature type="transmembrane region" description="Helical" evidence="14">
    <location>
        <begin position="208"/>
        <end position="226"/>
    </location>
</feature>
<proteinExistence type="inferred from homology"/>
<dbReference type="InterPro" id="IPR003018">
    <property type="entry name" value="GAF"/>
</dbReference>
<accession>A0A928VIK8</accession>
<keyword evidence="5" id="KW-1003">Cell membrane</keyword>
<keyword evidence="8 14" id="KW-0812">Transmembrane</keyword>
<dbReference type="SUPFAM" id="SSF55874">
    <property type="entry name" value="ATPase domain of HSP90 chaperone/DNA topoisomerase II/histidine kinase"/>
    <property type="match status" value="1"/>
</dbReference>
<dbReference type="InterPro" id="IPR016132">
    <property type="entry name" value="Phyto_chromo_attachment"/>
</dbReference>
<keyword evidence="9" id="KW-0418">Kinase</keyword>
<feature type="transmembrane region" description="Helical" evidence="14">
    <location>
        <begin position="118"/>
        <end position="139"/>
    </location>
</feature>
<feature type="transmembrane region" description="Helical" evidence="14">
    <location>
        <begin position="18"/>
        <end position="39"/>
    </location>
</feature>
<dbReference type="PRINTS" id="PR00344">
    <property type="entry name" value="BCTRLSENSOR"/>
</dbReference>
<dbReference type="Pfam" id="PF01590">
    <property type="entry name" value="GAF"/>
    <property type="match status" value="1"/>
</dbReference>
<feature type="domain" description="Phytochrome chromophore attachment site" evidence="15">
    <location>
        <begin position="352"/>
        <end position="487"/>
    </location>
</feature>
<comment type="catalytic activity">
    <reaction evidence="1">
        <text>ATP + protein L-histidine = ADP + protein N-phospho-L-histidine.</text>
        <dbReference type="EC" id="2.7.13.3"/>
    </reaction>
</comment>
<dbReference type="EC" id="2.7.13.3" evidence="4"/>
<comment type="similarity">
    <text evidence="3">In the N-terminal section; belongs to the phytochrome family.</text>
</comment>
<comment type="caution">
    <text evidence="17">The sequence shown here is derived from an EMBL/GenBank/DDBJ whole genome shotgun (WGS) entry which is preliminary data.</text>
</comment>
<dbReference type="SMART" id="SM00388">
    <property type="entry name" value="HisKA"/>
    <property type="match status" value="1"/>
</dbReference>
<dbReference type="Gene3D" id="1.10.287.130">
    <property type="match status" value="1"/>
</dbReference>
<feature type="transmembrane region" description="Helical" evidence="14">
    <location>
        <begin position="159"/>
        <end position="180"/>
    </location>
</feature>
<dbReference type="InterPro" id="IPR029016">
    <property type="entry name" value="GAF-like_dom_sf"/>
</dbReference>
<keyword evidence="18" id="KW-1185">Reference proteome</keyword>
<dbReference type="CDD" id="cd00082">
    <property type="entry name" value="HisKA"/>
    <property type="match status" value="1"/>
</dbReference>
<dbReference type="PANTHER" id="PTHR43047:SF72">
    <property type="entry name" value="OSMOSENSING HISTIDINE PROTEIN KINASE SLN1"/>
    <property type="match status" value="1"/>
</dbReference>
<feature type="domain" description="Histidine kinase" evidence="16">
    <location>
        <begin position="539"/>
        <end position="759"/>
    </location>
</feature>
<dbReference type="CDD" id="cd00075">
    <property type="entry name" value="HATPase"/>
    <property type="match status" value="1"/>
</dbReference>
<evidence type="ECO:0000256" key="9">
    <source>
        <dbReference type="ARBA" id="ARBA00022777"/>
    </source>
</evidence>
<dbReference type="EMBL" id="JADEXQ010000002">
    <property type="protein sequence ID" value="MBE9028347.1"/>
    <property type="molecule type" value="Genomic_DNA"/>
</dbReference>
<dbReference type="PROSITE" id="PS50109">
    <property type="entry name" value="HIS_KIN"/>
    <property type="match status" value="1"/>
</dbReference>
<evidence type="ECO:0000256" key="6">
    <source>
        <dbReference type="ARBA" id="ARBA00022553"/>
    </source>
</evidence>
<dbReference type="Gene3D" id="3.30.565.10">
    <property type="entry name" value="Histidine kinase-like ATPase, C-terminal domain"/>
    <property type="match status" value="1"/>
</dbReference>
<evidence type="ECO:0000256" key="10">
    <source>
        <dbReference type="ARBA" id="ARBA00022989"/>
    </source>
</evidence>
<evidence type="ECO:0000256" key="1">
    <source>
        <dbReference type="ARBA" id="ARBA00000085"/>
    </source>
</evidence>
<dbReference type="InterPro" id="IPR003661">
    <property type="entry name" value="HisK_dim/P_dom"/>
</dbReference>
<dbReference type="InterPro" id="IPR007895">
    <property type="entry name" value="MASE1"/>
</dbReference>
<evidence type="ECO:0000256" key="3">
    <source>
        <dbReference type="ARBA" id="ARBA00006402"/>
    </source>
</evidence>
<keyword evidence="7" id="KW-0808">Transferase</keyword>
<evidence type="ECO:0000256" key="14">
    <source>
        <dbReference type="SAM" id="Phobius"/>
    </source>
</evidence>
<dbReference type="SMART" id="SM00065">
    <property type="entry name" value="GAF"/>
    <property type="match status" value="1"/>
</dbReference>
<dbReference type="InterPro" id="IPR004358">
    <property type="entry name" value="Sig_transdc_His_kin-like_C"/>
</dbReference>
<comment type="subcellular location">
    <subcellularLocation>
        <location evidence="2">Cell membrane</location>
        <topology evidence="2">Multi-pass membrane protein</topology>
    </subcellularLocation>
</comment>
<dbReference type="PROSITE" id="PS50046">
    <property type="entry name" value="PHYTOCHROME_2"/>
    <property type="match status" value="1"/>
</dbReference>
<dbReference type="Proteomes" id="UP000625316">
    <property type="component" value="Unassembled WGS sequence"/>
</dbReference>
<keyword evidence="6" id="KW-0597">Phosphoprotein</keyword>
<evidence type="ECO:0000256" key="4">
    <source>
        <dbReference type="ARBA" id="ARBA00012438"/>
    </source>
</evidence>
<feature type="compositionally biased region" description="Polar residues" evidence="13">
    <location>
        <begin position="773"/>
        <end position="784"/>
    </location>
</feature>
<name>A0A928VIK8_9CYAN</name>
<dbReference type="InterPro" id="IPR005467">
    <property type="entry name" value="His_kinase_dom"/>
</dbReference>
<dbReference type="GO" id="GO:0005886">
    <property type="term" value="C:plasma membrane"/>
    <property type="evidence" value="ECO:0007669"/>
    <property type="project" value="UniProtKB-SubCell"/>
</dbReference>
<dbReference type="Pfam" id="PF00512">
    <property type="entry name" value="HisKA"/>
    <property type="match status" value="1"/>
</dbReference>
<reference evidence="17" key="1">
    <citation type="submission" date="2020-10" db="EMBL/GenBank/DDBJ databases">
        <authorList>
            <person name="Castelo-Branco R."/>
            <person name="Eusebio N."/>
            <person name="Adriana R."/>
            <person name="Vieira A."/>
            <person name="Brugerolle De Fraissinette N."/>
            <person name="Rezende De Castro R."/>
            <person name="Schneider M.P."/>
            <person name="Vasconcelos V."/>
            <person name="Leao P.N."/>
        </authorList>
    </citation>
    <scope>NUCLEOTIDE SEQUENCE</scope>
    <source>
        <strain evidence="17">LEGE 11480</strain>
    </source>
</reference>
<dbReference type="RefSeq" id="WP_264323168.1">
    <property type="nucleotide sequence ID" value="NZ_JADEXQ010000002.1"/>
</dbReference>
<feature type="transmembrane region" description="Helical" evidence="14">
    <location>
        <begin position="51"/>
        <end position="73"/>
    </location>
</feature>
<evidence type="ECO:0000259" key="15">
    <source>
        <dbReference type="PROSITE" id="PS50046"/>
    </source>
</evidence>
<keyword evidence="10 14" id="KW-1133">Transmembrane helix</keyword>
<feature type="transmembrane region" description="Helical" evidence="14">
    <location>
        <begin position="232"/>
        <end position="249"/>
    </location>
</feature>
<keyword evidence="12 14" id="KW-0472">Membrane</keyword>
<feature type="transmembrane region" description="Helical" evidence="14">
    <location>
        <begin position="256"/>
        <end position="272"/>
    </location>
</feature>
<dbReference type="SUPFAM" id="SSF47384">
    <property type="entry name" value="Homodimeric domain of signal transducing histidine kinase"/>
    <property type="match status" value="1"/>
</dbReference>
<evidence type="ECO:0000256" key="2">
    <source>
        <dbReference type="ARBA" id="ARBA00004651"/>
    </source>
</evidence>
<evidence type="ECO:0000256" key="13">
    <source>
        <dbReference type="SAM" id="MobiDB-lite"/>
    </source>
</evidence>
<dbReference type="SUPFAM" id="SSF55781">
    <property type="entry name" value="GAF domain-like"/>
    <property type="match status" value="1"/>
</dbReference>
<evidence type="ECO:0000256" key="11">
    <source>
        <dbReference type="ARBA" id="ARBA00023012"/>
    </source>
</evidence>